<dbReference type="SMART" id="SM00997">
    <property type="entry name" value="AdoHcyase_NAD"/>
    <property type="match status" value="1"/>
</dbReference>
<comment type="similarity">
    <text evidence="2 9">Belongs to the adenosylhomocysteinase family.</text>
</comment>
<evidence type="ECO:0000256" key="7">
    <source>
        <dbReference type="PIRSR" id="PIRSR001109-2"/>
    </source>
</evidence>
<comment type="catalytic activity">
    <reaction evidence="8">
        <text>S-adenosyl-L-homocysteine + H2O = L-homocysteine + adenosine</text>
        <dbReference type="Rhea" id="RHEA:21708"/>
        <dbReference type="ChEBI" id="CHEBI:15377"/>
        <dbReference type="ChEBI" id="CHEBI:16335"/>
        <dbReference type="ChEBI" id="CHEBI:57856"/>
        <dbReference type="ChEBI" id="CHEBI:58199"/>
        <dbReference type="EC" id="3.13.2.1"/>
    </reaction>
</comment>
<dbReference type="GO" id="GO:0033353">
    <property type="term" value="P:S-adenosylmethionine cycle"/>
    <property type="evidence" value="ECO:0007669"/>
    <property type="project" value="TreeGrafter"/>
</dbReference>
<gene>
    <name evidence="11" type="ORF">RF11_11709</name>
</gene>
<comment type="cofactor">
    <cofactor evidence="7 8">
        <name>NAD(+)</name>
        <dbReference type="ChEBI" id="CHEBI:57540"/>
    </cofactor>
    <text evidence="7 8">Binds 1 NAD(+) per subunit.</text>
</comment>
<evidence type="ECO:0000256" key="4">
    <source>
        <dbReference type="ARBA" id="ARBA00022801"/>
    </source>
</evidence>
<dbReference type="GO" id="GO:0005829">
    <property type="term" value="C:cytosol"/>
    <property type="evidence" value="ECO:0007669"/>
    <property type="project" value="TreeGrafter"/>
</dbReference>
<feature type="domain" description="S-adenosyl-L-homocysteine hydrolase NAD binding" evidence="10">
    <location>
        <begin position="163"/>
        <end position="324"/>
    </location>
</feature>
<evidence type="ECO:0000256" key="9">
    <source>
        <dbReference type="RuleBase" id="RU004166"/>
    </source>
</evidence>
<proteinExistence type="inferred from homology"/>
<comment type="caution">
    <text evidence="11">The sequence shown here is derived from an EMBL/GenBank/DDBJ whole genome shotgun (WGS) entry which is preliminary data.</text>
</comment>
<organism evidence="11 12">
    <name type="scientific">Thelohanellus kitauei</name>
    <name type="common">Myxosporean</name>
    <dbReference type="NCBI Taxonomy" id="669202"/>
    <lineage>
        <taxon>Eukaryota</taxon>
        <taxon>Metazoa</taxon>
        <taxon>Cnidaria</taxon>
        <taxon>Myxozoa</taxon>
        <taxon>Myxosporea</taxon>
        <taxon>Bivalvulida</taxon>
        <taxon>Platysporina</taxon>
        <taxon>Myxobolidae</taxon>
        <taxon>Thelohanellus</taxon>
    </lineage>
</organism>
<dbReference type="GO" id="GO:0004013">
    <property type="term" value="F:adenosylhomocysteinase activity"/>
    <property type="evidence" value="ECO:0007669"/>
    <property type="project" value="UniProtKB-EC"/>
</dbReference>
<dbReference type="PROSITE" id="PS00739">
    <property type="entry name" value="ADOHCYASE_2"/>
    <property type="match status" value="1"/>
</dbReference>
<dbReference type="InterPro" id="IPR015878">
    <property type="entry name" value="Ado_hCys_hydrolase_NAD-bd"/>
</dbReference>
<dbReference type="OrthoDB" id="10007170at2759"/>
<dbReference type="Pfam" id="PF05221">
    <property type="entry name" value="AdoHcyase"/>
    <property type="match status" value="1"/>
</dbReference>
<dbReference type="EC" id="3.13.2.1" evidence="6 8"/>
<dbReference type="Gene3D" id="3.40.50.1480">
    <property type="entry name" value="Adenosylhomocysteinase-like"/>
    <property type="match status" value="1"/>
</dbReference>
<dbReference type="EMBL" id="JWZT01001101">
    <property type="protein sequence ID" value="KII72782.1"/>
    <property type="molecule type" value="Genomic_DNA"/>
</dbReference>
<name>A0A0C2NFI6_THEKT</name>
<feature type="binding site" evidence="7">
    <location>
        <position position="215"/>
    </location>
    <ligand>
        <name>NAD(+)</name>
        <dbReference type="ChEBI" id="CHEBI:57540"/>
    </ligand>
</feature>
<keyword evidence="3 8" id="KW-0554">One-carbon metabolism</keyword>
<dbReference type="AlphaFoldDB" id="A0A0C2NFI6"/>
<dbReference type="PIRSF" id="PIRSF001109">
    <property type="entry name" value="Ad_hcy_hydrolase"/>
    <property type="match status" value="1"/>
</dbReference>
<feature type="binding site" evidence="7">
    <location>
        <begin position="271"/>
        <end position="273"/>
    </location>
    <ligand>
        <name>NAD(+)</name>
        <dbReference type="ChEBI" id="CHEBI:57540"/>
    </ligand>
</feature>
<feature type="binding site" evidence="7">
    <location>
        <position position="318"/>
    </location>
    <ligand>
        <name>NAD(+)</name>
        <dbReference type="ChEBI" id="CHEBI:57540"/>
    </ligand>
</feature>
<protein>
    <recommendedName>
        <fullName evidence="6 8">Adenosylhomocysteinase</fullName>
        <ecNumber evidence="6 8">3.13.2.1</ecNumber>
    </recommendedName>
</protein>
<evidence type="ECO:0000256" key="8">
    <source>
        <dbReference type="RuleBase" id="RU000548"/>
    </source>
</evidence>
<dbReference type="CDD" id="cd00401">
    <property type="entry name" value="SAHH"/>
    <property type="match status" value="1"/>
</dbReference>
<feature type="binding site" evidence="7">
    <location>
        <position position="220"/>
    </location>
    <ligand>
        <name>NAD(+)</name>
        <dbReference type="ChEBI" id="CHEBI:57540"/>
    </ligand>
</feature>
<dbReference type="InterPro" id="IPR000043">
    <property type="entry name" value="Adenosylhomocysteinase-like"/>
</dbReference>
<dbReference type="UniPathway" id="UPA00314">
    <property type="reaction ID" value="UER00076"/>
</dbReference>
<keyword evidence="5 7" id="KW-0520">NAD</keyword>
<dbReference type="GO" id="GO:0006730">
    <property type="term" value="P:one-carbon metabolic process"/>
    <property type="evidence" value="ECO:0007669"/>
    <property type="project" value="UniProtKB-KW"/>
</dbReference>
<reference evidence="11 12" key="1">
    <citation type="journal article" date="2014" name="Genome Biol. Evol.">
        <title>The genome of the myxosporean Thelohanellus kitauei shows adaptations to nutrient acquisition within its fish host.</title>
        <authorList>
            <person name="Yang Y."/>
            <person name="Xiong J."/>
            <person name="Zhou Z."/>
            <person name="Huo F."/>
            <person name="Miao W."/>
            <person name="Ran C."/>
            <person name="Liu Y."/>
            <person name="Zhang J."/>
            <person name="Feng J."/>
            <person name="Wang M."/>
            <person name="Wang M."/>
            <person name="Wang L."/>
            <person name="Yao B."/>
        </authorList>
    </citation>
    <scope>NUCLEOTIDE SEQUENCE [LARGE SCALE GENOMIC DNA]</scope>
    <source>
        <strain evidence="11">Wuqing</strain>
    </source>
</reference>
<dbReference type="InterPro" id="IPR042172">
    <property type="entry name" value="Adenosylhomocyst_ase-like_sf"/>
</dbReference>
<dbReference type="NCBIfam" id="NF004005">
    <property type="entry name" value="PRK05476.2-3"/>
    <property type="match status" value="1"/>
</dbReference>
<evidence type="ECO:0000256" key="5">
    <source>
        <dbReference type="ARBA" id="ARBA00023027"/>
    </source>
</evidence>
<dbReference type="SUPFAM" id="SSF51735">
    <property type="entry name" value="NAD(P)-binding Rossmann-fold domains"/>
    <property type="match status" value="1"/>
</dbReference>
<dbReference type="FunFam" id="3.40.50.720:FF:000004">
    <property type="entry name" value="Adenosylhomocysteinase"/>
    <property type="match status" value="1"/>
</dbReference>
<evidence type="ECO:0000256" key="3">
    <source>
        <dbReference type="ARBA" id="ARBA00022563"/>
    </source>
</evidence>
<accession>A0A0C2NFI6</accession>
<dbReference type="Proteomes" id="UP000031668">
    <property type="component" value="Unassembled WGS sequence"/>
</dbReference>
<dbReference type="OMA" id="YIGVTVE"/>
<dbReference type="SMART" id="SM00996">
    <property type="entry name" value="AdoHcyase"/>
    <property type="match status" value="1"/>
</dbReference>
<sequence>MKGLMDLRKKYSKDKVLKGARIAGCVHMTFETAVLIETLVECGAEVRWSSCDALTTNDYAAAAVAKAGVSVFAWKGETQEEFEWCQEQTLKFKDGPLNLLIDDGGFVTARLHEKYPELLKGLKGIVEQTTVGVTKLYKLFNKGELKVPVFNCNHSATKSKFDNIYGTRESSADGIKRATNVQIAGKVCVVCGYGDVGKGVSQSLRGYGARVIVTEIDPINALQAAMEGYQVALLDDVIAEADIVLTATGNIHIVTGEQISKMKDNAILGNIGHFDMEVDAEWIFKNAVSRLPIKPQLDKFTFGSGKSVILLAEGRLVNLSCAEGHPSFVMSGTFSNMFLAAIDLYTCLSTKYEAKIYNMPIKLDEQIAHAHLTALGGKLTKLTPVQAEYIGVPIDGPFKRDSYRY</sequence>
<dbReference type="Gene3D" id="3.40.50.720">
    <property type="entry name" value="NAD(P)-binding Rossmann-like Domain"/>
    <property type="match status" value="1"/>
</dbReference>
<feature type="binding site" evidence="7">
    <location>
        <begin position="194"/>
        <end position="199"/>
    </location>
    <ligand>
        <name>NAD(+)</name>
        <dbReference type="ChEBI" id="CHEBI:57540"/>
    </ligand>
</feature>
<evidence type="ECO:0000256" key="6">
    <source>
        <dbReference type="ARBA" id="ARBA00034527"/>
    </source>
</evidence>
<dbReference type="NCBIfam" id="TIGR00936">
    <property type="entry name" value="ahcY"/>
    <property type="match status" value="1"/>
</dbReference>
<evidence type="ECO:0000259" key="10">
    <source>
        <dbReference type="SMART" id="SM00997"/>
    </source>
</evidence>
<evidence type="ECO:0000256" key="1">
    <source>
        <dbReference type="ARBA" id="ARBA00005195"/>
    </source>
</evidence>
<evidence type="ECO:0000313" key="12">
    <source>
        <dbReference type="Proteomes" id="UP000031668"/>
    </source>
</evidence>
<dbReference type="InterPro" id="IPR020082">
    <property type="entry name" value="S-Ado-L-homoCys_hydrolase_CS"/>
</dbReference>
<dbReference type="PANTHER" id="PTHR23420">
    <property type="entry name" value="ADENOSYLHOMOCYSTEINASE"/>
    <property type="match status" value="1"/>
</dbReference>
<dbReference type="InterPro" id="IPR036291">
    <property type="entry name" value="NAD(P)-bd_dom_sf"/>
</dbReference>
<evidence type="ECO:0000313" key="11">
    <source>
        <dbReference type="EMBL" id="KII72782.1"/>
    </source>
</evidence>
<evidence type="ECO:0000256" key="2">
    <source>
        <dbReference type="ARBA" id="ARBA00007122"/>
    </source>
</evidence>
<comment type="pathway">
    <text evidence="1 8">Amino-acid biosynthesis; L-homocysteine biosynthesis; L-homocysteine from S-adenosyl-L-homocysteine: step 1/1.</text>
</comment>
<dbReference type="SUPFAM" id="SSF52283">
    <property type="entry name" value="Formate/glycerate dehydrogenase catalytic domain-like"/>
    <property type="match status" value="1"/>
</dbReference>
<feature type="binding site" evidence="7">
    <location>
        <position position="325"/>
    </location>
    <ligand>
        <name>NAD(+)</name>
        <dbReference type="ChEBI" id="CHEBI:57540"/>
    </ligand>
</feature>
<keyword evidence="4 8" id="KW-0378">Hydrolase</keyword>
<keyword evidence="12" id="KW-1185">Reference proteome</keyword>
<dbReference type="Pfam" id="PF00670">
    <property type="entry name" value="AdoHcyase_NAD"/>
    <property type="match status" value="1"/>
</dbReference>
<dbReference type="PANTHER" id="PTHR23420:SF0">
    <property type="entry name" value="ADENOSYLHOMOCYSTEINASE"/>
    <property type="match status" value="1"/>
</dbReference>